<dbReference type="EMBL" id="HBGK01044743">
    <property type="protein sequence ID" value="CAD9304451.1"/>
    <property type="molecule type" value="Transcribed_RNA"/>
</dbReference>
<organism evidence="3">
    <name type="scientific">Grammatophora oceanica</name>
    <dbReference type="NCBI Taxonomy" id="210454"/>
    <lineage>
        <taxon>Eukaryota</taxon>
        <taxon>Sar</taxon>
        <taxon>Stramenopiles</taxon>
        <taxon>Ochrophyta</taxon>
        <taxon>Bacillariophyta</taxon>
        <taxon>Fragilariophyceae</taxon>
        <taxon>Fragilariophycidae</taxon>
        <taxon>Rhabdonematales</taxon>
        <taxon>Grammatophoraceae</taxon>
        <taxon>Grammatophora</taxon>
    </lineage>
</organism>
<protein>
    <submittedName>
        <fullName evidence="3">Uncharacterized protein</fullName>
    </submittedName>
</protein>
<dbReference type="GO" id="GO:0019888">
    <property type="term" value="F:protein phosphatase regulator activity"/>
    <property type="evidence" value="ECO:0007669"/>
    <property type="project" value="TreeGrafter"/>
</dbReference>
<dbReference type="GO" id="GO:0000159">
    <property type="term" value="C:protein phosphatase type 2A complex"/>
    <property type="evidence" value="ECO:0007669"/>
    <property type="project" value="TreeGrafter"/>
</dbReference>
<evidence type="ECO:0000313" key="3">
    <source>
        <dbReference type="EMBL" id="CAD9304451.1"/>
    </source>
</evidence>
<feature type="repeat" description="HEAT" evidence="2">
    <location>
        <begin position="117"/>
        <end position="155"/>
    </location>
</feature>
<dbReference type="InterPro" id="IPR016024">
    <property type="entry name" value="ARM-type_fold"/>
</dbReference>
<dbReference type="PROSITE" id="PS50077">
    <property type="entry name" value="HEAT_REPEAT"/>
    <property type="match status" value="2"/>
</dbReference>
<dbReference type="InterPro" id="IPR011989">
    <property type="entry name" value="ARM-like"/>
</dbReference>
<dbReference type="InterPro" id="IPR021133">
    <property type="entry name" value="HEAT_type_2"/>
</dbReference>
<dbReference type="PANTHER" id="PTHR10648:SF4">
    <property type="entry name" value="PROTEIN PHOSPHATASE 2 (FORMERLY 2A), REGULATORY SUBUNIT A, BETA ISOFORM-RELATED"/>
    <property type="match status" value="1"/>
</dbReference>
<dbReference type="GO" id="GO:0005829">
    <property type="term" value="C:cytosol"/>
    <property type="evidence" value="ECO:0007669"/>
    <property type="project" value="TreeGrafter"/>
</dbReference>
<accession>A0A7S1YI02</accession>
<evidence type="ECO:0000256" key="1">
    <source>
        <dbReference type="ARBA" id="ARBA00022737"/>
    </source>
</evidence>
<proteinExistence type="predicted"/>
<dbReference type="PANTHER" id="PTHR10648">
    <property type="entry name" value="SERINE/THREONINE-PROTEIN PHOSPHATASE PP2A 65 KDA REGULATORY SUBUNIT"/>
    <property type="match status" value="1"/>
</dbReference>
<dbReference type="GO" id="GO:0005634">
    <property type="term" value="C:nucleus"/>
    <property type="evidence" value="ECO:0007669"/>
    <property type="project" value="TreeGrafter"/>
</dbReference>
<dbReference type="AlphaFoldDB" id="A0A7S1YI02"/>
<dbReference type="Gene3D" id="1.25.10.10">
    <property type="entry name" value="Leucine-rich Repeat Variant"/>
    <property type="match status" value="1"/>
</dbReference>
<dbReference type="SUPFAM" id="SSF48371">
    <property type="entry name" value="ARM repeat"/>
    <property type="match status" value="1"/>
</dbReference>
<sequence>MATAVTETLPAGPTPSLVMARAMPQNVEELKDMSPLQLFQSQLASHTECKMDAMRRLSVVAYAIGPQETSSHLVPFLQTNVAMKQPPQEDELLLILAQQLQLLVPSLLKSTEDCLALLPILERLASMEETVVREEAVKAMNHIVPYIGTSSKSSSGAAAQAQLVSLAKRLASADWFTSKVSVAGMLPAIYKQTQEEDLRFVMRDLCGEEAPMVRRAAAANIGKFLSLLPQEPQELQPILEHLCRDEQDSVRLLAVASLKDIGNQWSPSWTVPALLPLVKAGSTDLSWRVRNNLAKSFSEVAKNLNIPYSTSSNSHSQARSTVMACFVALLQDVEGEVRASAVSHLAHMVHWGHSELFVQKLQPLLPALADDVVVDVRSKCALSIMDASEGGTLEDASIVKAFGPLLENFLQDEYPEVQLHVLQHLHRISHLLPQMSGVVSAILQMTKNPNWRVRKGVGMLLPFLAEARGMDFFGSVLLEPAWLGLLLDPVADVRMALIEPNGISKLTAVAGDAWMVSHLLPHHVKIYDHSSSNYLLRMTILKGYGGMLLEAGPALAEHVVPELLRGLSDKVPNIRMVVFQHLYRILQNPKVGSNYVTDFKPALEHALQTEEDADCRHFCELALLECK</sequence>
<dbReference type="InterPro" id="IPR051023">
    <property type="entry name" value="PP2A_Regulatory_Subunit_A"/>
</dbReference>
<keyword evidence="1" id="KW-0677">Repeat</keyword>
<feature type="repeat" description="HEAT" evidence="2">
    <location>
        <begin position="235"/>
        <end position="272"/>
    </location>
</feature>
<reference evidence="3" key="1">
    <citation type="submission" date="2021-01" db="EMBL/GenBank/DDBJ databases">
        <authorList>
            <person name="Corre E."/>
            <person name="Pelletier E."/>
            <person name="Niang G."/>
            <person name="Scheremetjew M."/>
            <person name="Finn R."/>
            <person name="Kale V."/>
            <person name="Holt S."/>
            <person name="Cochrane G."/>
            <person name="Meng A."/>
            <person name="Brown T."/>
            <person name="Cohen L."/>
        </authorList>
    </citation>
    <scope>NUCLEOTIDE SEQUENCE</scope>
    <source>
        <strain evidence="3">CCMP 410</strain>
    </source>
</reference>
<gene>
    <name evidence="3" type="ORF">GOCE00092_LOCUS23507</name>
</gene>
<evidence type="ECO:0000256" key="2">
    <source>
        <dbReference type="PROSITE-ProRule" id="PRU00103"/>
    </source>
</evidence>
<name>A0A7S1YI02_9STRA</name>